<gene>
    <name evidence="1" type="ORF">Prum_036080</name>
</gene>
<proteinExistence type="predicted"/>
<name>A0A6V8L773_9ACTN</name>
<accession>A0A6V8L773</accession>
<reference evidence="1 2" key="2">
    <citation type="submission" date="2020-03" db="EMBL/GenBank/DDBJ databases">
        <authorList>
            <person name="Ichikawa N."/>
            <person name="Kimura A."/>
            <person name="Kitahashi Y."/>
            <person name="Uohara A."/>
        </authorList>
    </citation>
    <scope>NUCLEOTIDE SEQUENCE [LARGE SCALE GENOMIC DNA]</scope>
    <source>
        <strain evidence="1 2">NBRC 108638</strain>
    </source>
</reference>
<dbReference type="AlphaFoldDB" id="A0A6V8L773"/>
<protein>
    <submittedName>
        <fullName evidence="1">Uncharacterized protein</fullName>
    </submittedName>
</protein>
<dbReference type="RefSeq" id="WP_345537064.1">
    <property type="nucleotide sequence ID" value="NZ_BAABJB010000009.1"/>
</dbReference>
<organism evidence="1 2">
    <name type="scientific">Phytohabitans rumicis</name>
    <dbReference type="NCBI Taxonomy" id="1076125"/>
    <lineage>
        <taxon>Bacteria</taxon>
        <taxon>Bacillati</taxon>
        <taxon>Actinomycetota</taxon>
        <taxon>Actinomycetes</taxon>
        <taxon>Micromonosporales</taxon>
        <taxon>Micromonosporaceae</taxon>
    </lineage>
</organism>
<evidence type="ECO:0000313" key="1">
    <source>
        <dbReference type="EMBL" id="GFJ89966.1"/>
    </source>
</evidence>
<keyword evidence="2" id="KW-1185">Reference proteome</keyword>
<dbReference type="Proteomes" id="UP000482960">
    <property type="component" value="Unassembled WGS sequence"/>
</dbReference>
<sequence length="73" mass="7945">MALDLLSQVNPWIAVAALISPLLLRVAGHALPRLIVAVVAIFKIPADKLPDVLKALAELFRGDSRSHRRGGRR</sequence>
<dbReference type="EMBL" id="BLPG01000001">
    <property type="protein sequence ID" value="GFJ89966.1"/>
    <property type="molecule type" value="Genomic_DNA"/>
</dbReference>
<evidence type="ECO:0000313" key="2">
    <source>
        <dbReference type="Proteomes" id="UP000482960"/>
    </source>
</evidence>
<reference evidence="1 2" key="1">
    <citation type="submission" date="2020-03" db="EMBL/GenBank/DDBJ databases">
        <title>Whole genome shotgun sequence of Phytohabitans rumicis NBRC 108638.</title>
        <authorList>
            <person name="Komaki H."/>
            <person name="Tamura T."/>
        </authorList>
    </citation>
    <scope>NUCLEOTIDE SEQUENCE [LARGE SCALE GENOMIC DNA]</scope>
    <source>
        <strain evidence="1 2">NBRC 108638</strain>
    </source>
</reference>
<comment type="caution">
    <text evidence="1">The sequence shown here is derived from an EMBL/GenBank/DDBJ whole genome shotgun (WGS) entry which is preliminary data.</text>
</comment>